<name>A0ABW2ZPC6_9MICO</name>
<dbReference type="Proteomes" id="UP001597042">
    <property type="component" value="Unassembled WGS sequence"/>
</dbReference>
<protein>
    <recommendedName>
        <fullName evidence="4">DUF4157 domain-containing protein</fullName>
    </recommendedName>
</protein>
<gene>
    <name evidence="2" type="ORF">ACFQZV_02035</name>
</gene>
<reference evidence="3" key="1">
    <citation type="journal article" date="2019" name="Int. J. Syst. Evol. Microbiol.">
        <title>The Global Catalogue of Microorganisms (GCM) 10K type strain sequencing project: providing services to taxonomists for standard genome sequencing and annotation.</title>
        <authorList>
            <consortium name="The Broad Institute Genomics Platform"/>
            <consortium name="The Broad Institute Genome Sequencing Center for Infectious Disease"/>
            <person name="Wu L."/>
            <person name="Ma J."/>
        </authorList>
    </citation>
    <scope>NUCLEOTIDE SEQUENCE [LARGE SCALE GENOMIC DNA]</scope>
    <source>
        <strain evidence="3">CCUG 50754</strain>
    </source>
</reference>
<evidence type="ECO:0000313" key="2">
    <source>
        <dbReference type="EMBL" id="MFD0780076.1"/>
    </source>
</evidence>
<organism evidence="2 3">
    <name type="scientific">Microbacterium koreense</name>
    <dbReference type="NCBI Taxonomy" id="323761"/>
    <lineage>
        <taxon>Bacteria</taxon>
        <taxon>Bacillati</taxon>
        <taxon>Actinomycetota</taxon>
        <taxon>Actinomycetes</taxon>
        <taxon>Micrococcales</taxon>
        <taxon>Microbacteriaceae</taxon>
        <taxon>Microbacterium</taxon>
    </lineage>
</organism>
<evidence type="ECO:0000256" key="1">
    <source>
        <dbReference type="SAM" id="Coils"/>
    </source>
</evidence>
<dbReference type="EMBL" id="JBHTIM010000001">
    <property type="protein sequence ID" value="MFD0780076.1"/>
    <property type="molecule type" value="Genomic_DNA"/>
</dbReference>
<feature type="coiled-coil region" evidence="1">
    <location>
        <begin position="133"/>
        <end position="160"/>
    </location>
</feature>
<evidence type="ECO:0008006" key="4">
    <source>
        <dbReference type="Google" id="ProtNLM"/>
    </source>
</evidence>
<proteinExistence type="predicted"/>
<accession>A0ABW2ZPC6</accession>
<comment type="caution">
    <text evidence="2">The sequence shown here is derived from an EMBL/GenBank/DDBJ whole genome shotgun (WGS) entry which is preliminary data.</text>
</comment>
<keyword evidence="1" id="KW-0175">Coiled coil</keyword>
<dbReference type="RefSeq" id="WP_378751771.1">
    <property type="nucleotide sequence ID" value="NZ_JBHSSV010000006.1"/>
</dbReference>
<keyword evidence="3" id="KW-1185">Reference proteome</keyword>
<sequence>MRPATRRGIGILTAGCVVVLGFQLADRSALAQELDAAIEVQERLTLAYEAQAADVAAVQADVHQLSAVYANNVALLDAREDFVDAIAASRSALAGAKGKVDTGDERDDILDLQAVVLRERADVAVVTDATADVETVTSDVNEAVEEYDREQERMAAERAAAAAAAGGGGWSGGWSGGSGSASAASSGGGTASTAGGYARVRAALNAVGGGGVPLEQFAGACGGGWAAACASSSGVIRFTPAVATWSDGRLYWAMAHELAHIHQFRVWGPLMRSSGYASLFGGNIEHLANCMAAARGYGSGNVSCSGAQIQFAGAIWYGSVPA</sequence>
<evidence type="ECO:0000313" key="3">
    <source>
        <dbReference type="Proteomes" id="UP001597042"/>
    </source>
</evidence>